<dbReference type="InterPro" id="IPR041644">
    <property type="entry name" value="GNAT_C"/>
</dbReference>
<dbReference type="AlphaFoldDB" id="A0A7W9STQ2"/>
<protein>
    <recommendedName>
        <fullName evidence="5">GNAT-like C-terminal domain-containing protein</fullName>
    </recommendedName>
</protein>
<dbReference type="RefSeq" id="WP_184201618.1">
    <property type="nucleotide sequence ID" value="NZ_JACHGW010000004.1"/>
</dbReference>
<accession>A0A7W9STQ2</accession>
<feature type="domain" description="N-acyltransferase N-terminal" evidence="1">
    <location>
        <begin position="32"/>
        <end position="94"/>
    </location>
</feature>
<reference evidence="3 4" key="1">
    <citation type="submission" date="2020-08" db="EMBL/GenBank/DDBJ databases">
        <title>Genomic Encyclopedia of Type Strains, Phase IV (KMG-IV): sequencing the most valuable type-strain genomes for metagenomic binning, comparative biology and taxonomic classification.</title>
        <authorList>
            <person name="Goeker M."/>
        </authorList>
    </citation>
    <scope>NUCLEOTIDE SEQUENCE [LARGE SCALE GENOMIC DNA]</scope>
    <source>
        <strain evidence="3 4">DSM 23562</strain>
    </source>
</reference>
<evidence type="ECO:0000313" key="3">
    <source>
        <dbReference type="EMBL" id="MBB6052491.1"/>
    </source>
</evidence>
<evidence type="ECO:0008006" key="5">
    <source>
        <dbReference type="Google" id="ProtNLM"/>
    </source>
</evidence>
<name>A0A7W9STQ2_ARMRO</name>
<dbReference type="Pfam" id="PF18164">
    <property type="entry name" value="GNAT_C"/>
    <property type="match status" value="1"/>
</dbReference>
<evidence type="ECO:0000259" key="2">
    <source>
        <dbReference type="Pfam" id="PF18164"/>
    </source>
</evidence>
<dbReference type="EMBL" id="JACHGW010000004">
    <property type="protein sequence ID" value="MBB6052491.1"/>
    <property type="molecule type" value="Genomic_DNA"/>
</dbReference>
<dbReference type="Proteomes" id="UP000520814">
    <property type="component" value="Unassembled WGS sequence"/>
</dbReference>
<proteinExistence type="predicted"/>
<sequence>MTNDETLQALLAWLPSENPRPELPETWDDSWTLRVVEEAARLERAEQTRRGIPPEITEATLQDVGIWSRHCQRTRGTEGIADQHLGWFKLHASGRLCRLGRLQFAIETYTWDDVPGLEKGDTVLGMHIPAEAPLDIDECKKSIAAAFPFFDTYFPDFPPAKAIVCSSWMLGDWVPEAAGVGGSLDRFQQLFHLLPSGNSPGSACYFVFGYREVDPATAPRDTRLRRNLLDLIEAGKPVNAGRCYLLREEVQ</sequence>
<dbReference type="InterPro" id="IPR041273">
    <property type="entry name" value="NAT_N"/>
</dbReference>
<comment type="caution">
    <text evidence="3">The sequence shown here is derived from an EMBL/GenBank/DDBJ whole genome shotgun (WGS) entry which is preliminary data.</text>
</comment>
<organism evidence="3 4">
    <name type="scientific">Armatimonas rosea</name>
    <dbReference type="NCBI Taxonomy" id="685828"/>
    <lineage>
        <taxon>Bacteria</taxon>
        <taxon>Bacillati</taxon>
        <taxon>Armatimonadota</taxon>
        <taxon>Armatimonadia</taxon>
        <taxon>Armatimonadales</taxon>
        <taxon>Armatimonadaceae</taxon>
        <taxon>Armatimonas</taxon>
    </lineage>
</organism>
<feature type="domain" description="GNAT-like C-terminal" evidence="2">
    <location>
        <begin position="96"/>
        <end position="242"/>
    </location>
</feature>
<dbReference type="Pfam" id="PF18082">
    <property type="entry name" value="NAT_N"/>
    <property type="match status" value="1"/>
</dbReference>
<dbReference type="Gene3D" id="3.40.630.120">
    <property type="match status" value="1"/>
</dbReference>
<gene>
    <name evidence="3" type="ORF">HNQ39_004312</name>
</gene>
<evidence type="ECO:0000313" key="4">
    <source>
        <dbReference type="Proteomes" id="UP000520814"/>
    </source>
</evidence>
<evidence type="ECO:0000259" key="1">
    <source>
        <dbReference type="Pfam" id="PF18082"/>
    </source>
</evidence>
<keyword evidence="4" id="KW-1185">Reference proteome</keyword>